<keyword evidence="2" id="KW-0732">Signal</keyword>
<keyword evidence="4" id="KW-1185">Reference proteome</keyword>
<accession>A0A918BD52</accession>
<dbReference type="RefSeq" id="WP_189216812.1">
    <property type="nucleotide sequence ID" value="NZ_BMQK01000004.1"/>
</dbReference>
<evidence type="ECO:0000313" key="3">
    <source>
        <dbReference type="EMBL" id="GGQ54379.1"/>
    </source>
</evidence>
<organism evidence="3 4">
    <name type="scientific">Streptomyces ruber</name>
    <dbReference type="NCBI Taxonomy" id="83378"/>
    <lineage>
        <taxon>Bacteria</taxon>
        <taxon>Bacillati</taxon>
        <taxon>Actinomycetota</taxon>
        <taxon>Actinomycetes</taxon>
        <taxon>Kitasatosporales</taxon>
        <taxon>Streptomycetaceae</taxon>
        <taxon>Streptomyces</taxon>
    </lineage>
</organism>
<dbReference type="AlphaFoldDB" id="A0A918BD52"/>
<dbReference type="EMBL" id="BMQK01000004">
    <property type="protein sequence ID" value="GGQ54379.1"/>
    <property type="molecule type" value="Genomic_DNA"/>
</dbReference>
<dbReference type="PROSITE" id="PS51257">
    <property type="entry name" value="PROKAR_LIPOPROTEIN"/>
    <property type="match status" value="1"/>
</dbReference>
<feature type="region of interest" description="Disordered" evidence="1">
    <location>
        <begin position="27"/>
        <end position="61"/>
    </location>
</feature>
<evidence type="ECO:0000313" key="4">
    <source>
        <dbReference type="Proteomes" id="UP000620156"/>
    </source>
</evidence>
<dbReference type="Proteomes" id="UP000620156">
    <property type="component" value="Unassembled WGS sequence"/>
</dbReference>
<name>A0A918BD52_9ACTN</name>
<reference evidence="3" key="1">
    <citation type="journal article" date="2014" name="Int. J. Syst. Evol. Microbiol.">
        <title>Complete genome sequence of Corynebacterium casei LMG S-19264T (=DSM 44701T), isolated from a smear-ripened cheese.</title>
        <authorList>
            <consortium name="US DOE Joint Genome Institute (JGI-PGF)"/>
            <person name="Walter F."/>
            <person name="Albersmeier A."/>
            <person name="Kalinowski J."/>
            <person name="Ruckert C."/>
        </authorList>
    </citation>
    <scope>NUCLEOTIDE SEQUENCE</scope>
    <source>
        <strain evidence="3">JCM 3131</strain>
    </source>
</reference>
<protein>
    <submittedName>
        <fullName evidence="3">Uncharacterized protein</fullName>
    </submittedName>
</protein>
<evidence type="ECO:0000256" key="2">
    <source>
        <dbReference type="SAM" id="SignalP"/>
    </source>
</evidence>
<feature type="chain" id="PRO_5038657492" evidence="2">
    <location>
        <begin position="26"/>
        <end position="61"/>
    </location>
</feature>
<gene>
    <name evidence="3" type="ORF">GCM10010145_24870</name>
</gene>
<comment type="caution">
    <text evidence="3">The sequence shown here is derived from an EMBL/GenBank/DDBJ whole genome shotgun (WGS) entry which is preliminary data.</text>
</comment>
<reference evidence="3" key="2">
    <citation type="submission" date="2020-09" db="EMBL/GenBank/DDBJ databases">
        <authorList>
            <person name="Sun Q."/>
            <person name="Ohkuma M."/>
        </authorList>
    </citation>
    <scope>NUCLEOTIDE SEQUENCE</scope>
    <source>
        <strain evidence="3">JCM 3131</strain>
    </source>
</reference>
<feature type="signal peptide" evidence="2">
    <location>
        <begin position="1"/>
        <end position="25"/>
    </location>
</feature>
<sequence length="61" mass="6518">MTLRTRMAAQALLPLLAVMLSAVTACGPQEDDRSPGTSQEHRLPEEPQPVISSGEAYIPAD</sequence>
<proteinExistence type="predicted"/>
<feature type="compositionally biased region" description="Basic and acidic residues" evidence="1">
    <location>
        <begin position="30"/>
        <end position="45"/>
    </location>
</feature>
<evidence type="ECO:0000256" key="1">
    <source>
        <dbReference type="SAM" id="MobiDB-lite"/>
    </source>
</evidence>